<name>A0A8T0A355_9BILA</name>
<comment type="caution">
    <text evidence="3">The sequence shown here is derived from an EMBL/GenBank/DDBJ whole genome shotgun (WGS) entry which is preliminary data.</text>
</comment>
<feature type="domain" description="Transmembrane protein 106 N-terminal" evidence="2">
    <location>
        <begin position="39"/>
        <end position="95"/>
    </location>
</feature>
<dbReference type="InterPro" id="IPR009790">
    <property type="entry name" value="TMEM106"/>
</dbReference>
<feature type="transmembrane region" description="Helical" evidence="1">
    <location>
        <begin position="96"/>
        <end position="118"/>
    </location>
</feature>
<sequence length="276" mass="30913">MKFLYIIITMREAFLNIFPTSTNQNRSENREDYETISTQSLTEGTSQATPDYTELHGGSVPCPSCKGSGLIPKELEGTLVALIPVNDERLKPKRTCLIVSFWVTLCILVGSALIFLLMPRTVTLSTNRGPIEIVYVTGRDANHSSYIDFYFMNKINVTSGNYIPVDLVNITSIITSKFQPWSTDIVGHGLNKSFTETSPLILYRTTRELAFNNTVSLKGIIANYCQAPFSRYTSLYVTLQFDVIVTITYYYGHTEQVPLTTQQQVCCIPSGNCTAY</sequence>
<keyword evidence="1" id="KW-0472">Membrane</keyword>
<evidence type="ECO:0000256" key="1">
    <source>
        <dbReference type="SAM" id="Phobius"/>
    </source>
</evidence>
<evidence type="ECO:0000313" key="4">
    <source>
        <dbReference type="Proteomes" id="UP000605970"/>
    </source>
</evidence>
<gene>
    <name evidence="3" type="ORF">Mgra_00000738</name>
</gene>
<proteinExistence type="predicted"/>
<keyword evidence="1" id="KW-1133">Transmembrane helix</keyword>
<dbReference type="OrthoDB" id="508875at2759"/>
<protein>
    <recommendedName>
        <fullName evidence="2">Transmembrane protein 106 N-terminal domain-containing protein</fullName>
    </recommendedName>
</protein>
<evidence type="ECO:0000313" key="3">
    <source>
        <dbReference type="EMBL" id="KAF7639818.1"/>
    </source>
</evidence>
<keyword evidence="4" id="KW-1185">Reference proteome</keyword>
<dbReference type="PANTHER" id="PTHR28556:SF4">
    <property type="entry name" value="TRANSMEMBRANE PROTEIN 106A"/>
    <property type="match status" value="1"/>
</dbReference>
<dbReference type="Pfam" id="PF21002">
    <property type="entry name" value="TMEM106_N"/>
    <property type="match status" value="1"/>
</dbReference>
<evidence type="ECO:0000259" key="2">
    <source>
        <dbReference type="Pfam" id="PF21002"/>
    </source>
</evidence>
<reference evidence="3" key="1">
    <citation type="journal article" date="2020" name="Ecol. Evol.">
        <title>Genome structure and content of the rice root-knot nematode (Meloidogyne graminicola).</title>
        <authorList>
            <person name="Phan N.T."/>
            <person name="Danchin E.G.J."/>
            <person name="Klopp C."/>
            <person name="Perfus-Barbeoch L."/>
            <person name="Kozlowski D.K."/>
            <person name="Koutsovoulos G.D."/>
            <person name="Lopez-Roques C."/>
            <person name="Bouchez O."/>
            <person name="Zahm M."/>
            <person name="Besnard G."/>
            <person name="Bellafiore S."/>
        </authorList>
    </citation>
    <scope>NUCLEOTIDE SEQUENCE</scope>
    <source>
        <strain evidence="3">VN-18</strain>
    </source>
</reference>
<keyword evidence="1" id="KW-0812">Transmembrane</keyword>
<dbReference type="InterPro" id="IPR048511">
    <property type="entry name" value="TMEM106_N"/>
</dbReference>
<dbReference type="PANTHER" id="PTHR28556">
    <property type="entry name" value="TRANSMEMBRANE PROTEIN 106B"/>
    <property type="match status" value="1"/>
</dbReference>
<organism evidence="3 4">
    <name type="scientific">Meloidogyne graminicola</name>
    <dbReference type="NCBI Taxonomy" id="189291"/>
    <lineage>
        <taxon>Eukaryota</taxon>
        <taxon>Metazoa</taxon>
        <taxon>Ecdysozoa</taxon>
        <taxon>Nematoda</taxon>
        <taxon>Chromadorea</taxon>
        <taxon>Rhabditida</taxon>
        <taxon>Tylenchina</taxon>
        <taxon>Tylenchomorpha</taxon>
        <taxon>Tylenchoidea</taxon>
        <taxon>Meloidogynidae</taxon>
        <taxon>Meloidogyninae</taxon>
        <taxon>Meloidogyne</taxon>
    </lineage>
</organism>
<accession>A0A8T0A355</accession>
<dbReference type="Proteomes" id="UP000605970">
    <property type="component" value="Unassembled WGS sequence"/>
</dbReference>
<dbReference type="AlphaFoldDB" id="A0A8T0A355"/>
<dbReference type="EMBL" id="JABEBT010000003">
    <property type="protein sequence ID" value="KAF7639818.1"/>
    <property type="molecule type" value="Genomic_DNA"/>
</dbReference>